<gene>
    <name evidence="10" type="ORF">AS203_04925</name>
</gene>
<dbReference type="eggNOG" id="COG0262">
    <property type="taxonomic scope" value="Bacteria"/>
</dbReference>
<comment type="catalytic activity">
    <reaction evidence="8">
        <text>(6S)-5,6,7,8-tetrahydrofolate + NADP(+) = 7,8-dihydrofolate + NADPH + H(+)</text>
        <dbReference type="Rhea" id="RHEA:15009"/>
        <dbReference type="ChEBI" id="CHEBI:15378"/>
        <dbReference type="ChEBI" id="CHEBI:57451"/>
        <dbReference type="ChEBI" id="CHEBI:57453"/>
        <dbReference type="ChEBI" id="CHEBI:57783"/>
        <dbReference type="ChEBI" id="CHEBI:58349"/>
        <dbReference type="EC" id="1.5.1.3"/>
    </reaction>
</comment>
<dbReference type="GO" id="GO:0004146">
    <property type="term" value="F:dihydrofolate reductase activity"/>
    <property type="evidence" value="ECO:0007669"/>
    <property type="project" value="UniProtKB-EC"/>
</dbReference>
<evidence type="ECO:0000256" key="8">
    <source>
        <dbReference type="PIRNR" id="PIRNR000194"/>
    </source>
</evidence>
<evidence type="ECO:0000256" key="5">
    <source>
        <dbReference type="ARBA" id="ARBA00022857"/>
    </source>
</evidence>
<dbReference type="FunFam" id="3.40.430.10:FF:000001">
    <property type="entry name" value="Dihydrofolate reductase"/>
    <property type="match status" value="1"/>
</dbReference>
<feature type="domain" description="DHFR" evidence="9">
    <location>
        <begin position="2"/>
        <end position="159"/>
    </location>
</feature>
<dbReference type="GO" id="GO:0070401">
    <property type="term" value="F:NADP+ binding"/>
    <property type="evidence" value="ECO:0007669"/>
    <property type="project" value="UniProtKB-ARBA"/>
</dbReference>
<comment type="function">
    <text evidence="7 8">Key enzyme in folate metabolism. Catalyzes an essential reaction for de novo glycine and purine synthesis, and for DNA precursor synthesis.</text>
</comment>
<dbReference type="InterPro" id="IPR012259">
    <property type="entry name" value="DHFR"/>
</dbReference>
<evidence type="ECO:0000256" key="6">
    <source>
        <dbReference type="ARBA" id="ARBA00023002"/>
    </source>
</evidence>
<keyword evidence="6 8" id="KW-0560">Oxidoreductase</keyword>
<dbReference type="GO" id="GO:0005829">
    <property type="term" value="C:cytosol"/>
    <property type="evidence" value="ECO:0007669"/>
    <property type="project" value="TreeGrafter"/>
</dbReference>
<dbReference type="Gene3D" id="3.40.430.10">
    <property type="entry name" value="Dihydrofolate Reductase, subunit A"/>
    <property type="match status" value="1"/>
</dbReference>
<dbReference type="GO" id="GO:0016301">
    <property type="term" value="F:kinase activity"/>
    <property type="evidence" value="ECO:0007669"/>
    <property type="project" value="UniProtKB-KW"/>
</dbReference>
<name>A0A0S2KNG8_9BACT</name>
<dbReference type="STRING" id="76123.AS203_04925"/>
<keyword evidence="5 8" id="KW-0521">NADP</keyword>
<protein>
    <recommendedName>
        <fullName evidence="3 8">Dihydrofolate reductase</fullName>
        <ecNumber evidence="3 8">1.5.1.3</ecNumber>
    </recommendedName>
</protein>
<keyword evidence="10" id="KW-0808">Transferase</keyword>
<dbReference type="OrthoDB" id="9804315at2"/>
<evidence type="ECO:0000256" key="7">
    <source>
        <dbReference type="ARBA" id="ARBA00025067"/>
    </source>
</evidence>
<dbReference type="SUPFAM" id="SSF53597">
    <property type="entry name" value="Dihydrofolate reductase-like"/>
    <property type="match status" value="1"/>
</dbReference>
<keyword evidence="11" id="KW-1185">Reference proteome</keyword>
<dbReference type="GO" id="GO:0046655">
    <property type="term" value="P:folic acid metabolic process"/>
    <property type="evidence" value="ECO:0007669"/>
    <property type="project" value="TreeGrafter"/>
</dbReference>
<evidence type="ECO:0000256" key="3">
    <source>
        <dbReference type="ARBA" id="ARBA00012856"/>
    </source>
</evidence>
<keyword evidence="10" id="KW-0418">Kinase</keyword>
<comment type="pathway">
    <text evidence="1 8">Cofactor biosynthesis; tetrahydrofolate biosynthesis; 5,6,7,8-tetrahydrofolate from 7,8-dihydrofolate: step 1/1.</text>
</comment>
<dbReference type="RefSeq" id="WP_025066005.1">
    <property type="nucleotide sequence ID" value="NZ_CP013195.1"/>
</dbReference>
<sequence>MTVNIIAAVARNRAIGYQNKLIYWLPDDLKRFKRLTTGHTIIMGRHTFESLPKGALPNRRNVVLSRTQVHFEGCEVYGSLDAALTACQADEDVYIIGGARVYEQAIVEADRLYLTEIDDVPASADAFFPSYDEWQETNRETHIRDENHPFSYAFVDYVRCDSNRRCIQSDNKDF</sequence>
<evidence type="ECO:0000313" key="10">
    <source>
        <dbReference type="EMBL" id="ALO49862.1"/>
    </source>
</evidence>
<dbReference type="AlphaFoldDB" id="A0A0S2KNG8"/>
<dbReference type="PRINTS" id="PR00070">
    <property type="entry name" value="DHFR"/>
</dbReference>
<dbReference type="InterPro" id="IPR001796">
    <property type="entry name" value="DHFR_dom"/>
</dbReference>
<dbReference type="GO" id="GO:0046452">
    <property type="term" value="P:dihydrofolate metabolic process"/>
    <property type="evidence" value="ECO:0007669"/>
    <property type="project" value="TreeGrafter"/>
</dbReference>
<keyword evidence="4 8" id="KW-0554">One-carbon metabolism</keyword>
<evidence type="ECO:0000256" key="2">
    <source>
        <dbReference type="ARBA" id="ARBA00009539"/>
    </source>
</evidence>
<dbReference type="PANTHER" id="PTHR48069:SF3">
    <property type="entry name" value="DIHYDROFOLATE REDUCTASE"/>
    <property type="match status" value="1"/>
</dbReference>
<dbReference type="Proteomes" id="UP000056252">
    <property type="component" value="Chromosome"/>
</dbReference>
<dbReference type="CDD" id="cd00209">
    <property type="entry name" value="DHFR"/>
    <property type="match status" value="1"/>
</dbReference>
<dbReference type="PANTHER" id="PTHR48069">
    <property type="entry name" value="DIHYDROFOLATE REDUCTASE"/>
    <property type="match status" value="1"/>
</dbReference>
<proteinExistence type="inferred from homology"/>
<accession>A0A0S2KNG8</accession>
<dbReference type="Pfam" id="PF00186">
    <property type="entry name" value="DHFR_1"/>
    <property type="match status" value="1"/>
</dbReference>
<organism evidence="10 11">
    <name type="scientific">Hoylesella enoeca</name>
    <dbReference type="NCBI Taxonomy" id="76123"/>
    <lineage>
        <taxon>Bacteria</taxon>
        <taxon>Pseudomonadati</taxon>
        <taxon>Bacteroidota</taxon>
        <taxon>Bacteroidia</taxon>
        <taxon>Bacteroidales</taxon>
        <taxon>Prevotellaceae</taxon>
        <taxon>Hoylesella</taxon>
    </lineage>
</organism>
<evidence type="ECO:0000256" key="1">
    <source>
        <dbReference type="ARBA" id="ARBA00004903"/>
    </source>
</evidence>
<reference evidence="11" key="1">
    <citation type="submission" date="2015-11" db="EMBL/GenBank/DDBJ databases">
        <authorList>
            <person name="Holder M.E."/>
            <person name="Ajami N.J."/>
            <person name="Petrosino J.F."/>
        </authorList>
    </citation>
    <scope>NUCLEOTIDE SEQUENCE [LARGE SCALE GENOMIC DNA]</scope>
    <source>
        <strain evidence="11">F0113</strain>
    </source>
</reference>
<evidence type="ECO:0000259" key="9">
    <source>
        <dbReference type="PROSITE" id="PS51330"/>
    </source>
</evidence>
<dbReference type="KEGG" id="peo:AS203_04925"/>
<dbReference type="GO" id="GO:0006730">
    <property type="term" value="P:one-carbon metabolic process"/>
    <property type="evidence" value="ECO:0007669"/>
    <property type="project" value="UniProtKB-KW"/>
</dbReference>
<dbReference type="EC" id="1.5.1.3" evidence="3 8"/>
<dbReference type="PIRSF" id="PIRSF000194">
    <property type="entry name" value="DHFR"/>
    <property type="match status" value="1"/>
</dbReference>
<comment type="similarity">
    <text evidence="2 8">Belongs to the dihydrofolate reductase family.</text>
</comment>
<evidence type="ECO:0000313" key="11">
    <source>
        <dbReference type="Proteomes" id="UP000056252"/>
    </source>
</evidence>
<evidence type="ECO:0000256" key="4">
    <source>
        <dbReference type="ARBA" id="ARBA00022563"/>
    </source>
</evidence>
<dbReference type="EMBL" id="CP013195">
    <property type="protein sequence ID" value="ALO49862.1"/>
    <property type="molecule type" value="Genomic_DNA"/>
</dbReference>
<dbReference type="PROSITE" id="PS51330">
    <property type="entry name" value="DHFR_2"/>
    <property type="match status" value="1"/>
</dbReference>
<dbReference type="UniPathway" id="UPA00077">
    <property type="reaction ID" value="UER00158"/>
</dbReference>
<dbReference type="InterPro" id="IPR024072">
    <property type="entry name" value="DHFR-like_dom_sf"/>
</dbReference>
<dbReference type="GO" id="GO:0046654">
    <property type="term" value="P:tetrahydrofolate biosynthetic process"/>
    <property type="evidence" value="ECO:0007669"/>
    <property type="project" value="UniProtKB-UniPathway"/>
</dbReference>